<protein>
    <submittedName>
        <fullName evidence="1">Uncharacterized protein</fullName>
    </submittedName>
</protein>
<dbReference type="EMBL" id="JBFAKC010000001">
    <property type="protein sequence ID" value="MEV0706512.1"/>
    <property type="molecule type" value="Genomic_DNA"/>
</dbReference>
<dbReference type="RefSeq" id="WP_357779756.1">
    <property type="nucleotide sequence ID" value="NZ_JBFAKC010000001.1"/>
</dbReference>
<name>A0ABV3FM75_9NOCA</name>
<accession>A0ABV3FM75</accession>
<evidence type="ECO:0000313" key="2">
    <source>
        <dbReference type="Proteomes" id="UP001551695"/>
    </source>
</evidence>
<sequence length="292" mass="32247">MSESSPDLLMSLTVAAAHQLGYSCRTAAAADDVILSGPGGNVLVGLTNLRRMADDEPREQWPALVADYLSTSLIQVAADHDPLDTSDFAMMRHLIRTRLYSAEATAPEVVHRPVAPGLVQRVLIDQVHTMAPVTYPMLASWPIDAAGLFELAEYNTRADGPLDVVTHDFDSPRQARIELTMLCGISDYITAHARWLGDDYPVAGTAGTVFVIPSQRHIYAYPVTDVQVIRATTLLAQLAVLEYTKRPWPVSQDVYWWHHGAIDLAASIRHEADQLCIYPEERFLATLDRLSS</sequence>
<keyword evidence="2" id="KW-1185">Reference proteome</keyword>
<evidence type="ECO:0000313" key="1">
    <source>
        <dbReference type="EMBL" id="MEV0706512.1"/>
    </source>
</evidence>
<proteinExistence type="predicted"/>
<organism evidence="1 2">
    <name type="scientific">Nocardia aurea</name>
    <dbReference type="NCBI Taxonomy" id="2144174"/>
    <lineage>
        <taxon>Bacteria</taxon>
        <taxon>Bacillati</taxon>
        <taxon>Actinomycetota</taxon>
        <taxon>Actinomycetes</taxon>
        <taxon>Mycobacteriales</taxon>
        <taxon>Nocardiaceae</taxon>
        <taxon>Nocardia</taxon>
    </lineage>
</organism>
<reference evidence="1 2" key="1">
    <citation type="submission" date="2024-06" db="EMBL/GenBank/DDBJ databases">
        <title>The Natural Products Discovery Center: Release of the First 8490 Sequenced Strains for Exploring Actinobacteria Biosynthetic Diversity.</title>
        <authorList>
            <person name="Kalkreuter E."/>
            <person name="Kautsar S.A."/>
            <person name="Yang D."/>
            <person name="Bader C.D."/>
            <person name="Teijaro C.N."/>
            <person name="Fluegel L."/>
            <person name="Davis C.M."/>
            <person name="Simpson J.R."/>
            <person name="Lauterbach L."/>
            <person name="Steele A.D."/>
            <person name="Gui C."/>
            <person name="Meng S."/>
            <person name="Li G."/>
            <person name="Viehrig K."/>
            <person name="Ye F."/>
            <person name="Su P."/>
            <person name="Kiefer A.F."/>
            <person name="Nichols A."/>
            <person name="Cepeda A.J."/>
            <person name="Yan W."/>
            <person name="Fan B."/>
            <person name="Jiang Y."/>
            <person name="Adhikari A."/>
            <person name="Zheng C.-J."/>
            <person name="Schuster L."/>
            <person name="Cowan T.M."/>
            <person name="Smanski M.J."/>
            <person name="Chevrette M.G."/>
            <person name="De Carvalho L.P.S."/>
            <person name="Shen B."/>
        </authorList>
    </citation>
    <scope>NUCLEOTIDE SEQUENCE [LARGE SCALE GENOMIC DNA]</scope>
    <source>
        <strain evidence="1 2">NPDC050403</strain>
    </source>
</reference>
<gene>
    <name evidence="1" type="ORF">AB0I48_03015</name>
</gene>
<comment type="caution">
    <text evidence="1">The sequence shown here is derived from an EMBL/GenBank/DDBJ whole genome shotgun (WGS) entry which is preliminary data.</text>
</comment>
<dbReference type="Proteomes" id="UP001551695">
    <property type="component" value="Unassembled WGS sequence"/>
</dbReference>